<protein>
    <recommendedName>
        <fullName evidence="3">alpha-L-fucosidase</fullName>
        <ecNumber evidence="3">3.2.1.51</ecNumber>
    </recommendedName>
</protein>
<proteinExistence type="inferred from homology"/>
<dbReference type="EMBL" id="CP138858">
    <property type="protein sequence ID" value="WPJ96931.1"/>
    <property type="molecule type" value="Genomic_DNA"/>
</dbReference>
<dbReference type="Pfam" id="PF01120">
    <property type="entry name" value="Alpha_L_fucos"/>
    <property type="match status" value="1"/>
</dbReference>
<dbReference type="InterPro" id="IPR000933">
    <property type="entry name" value="Glyco_hydro_29"/>
</dbReference>
<dbReference type="RefSeq" id="WP_319833788.1">
    <property type="nucleotide sequence ID" value="NZ_CP138858.1"/>
</dbReference>
<evidence type="ECO:0000256" key="5">
    <source>
        <dbReference type="ARBA" id="ARBA00022801"/>
    </source>
</evidence>
<evidence type="ECO:0000256" key="3">
    <source>
        <dbReference type="ARBA" id="ARBA00012662"/>
    </source>
</evidence>
<feature type="domain" description="Glycoside hydrolase family 29 N-terminal" evidence="7">
    <location>
        <begin position="15"/>
        <end position="316"/>
    </location>
</feature>
<keyword evidence="4" id="KW-0732">Signal</keyword>
<dbReference type="SMART" id="SM00812">
    <property type="entry name" value="Alpha_L_fucos"/>
    <property type="match status" value="1"/>
</dbReference>
<evidence type="ECO:0000256" key="1">
    <source>
        <dbReference type="ARBA" id="ARBA00004071"/>
    </source>
</evidence>
<name>A0ABZ0RNE0_9BACT</name>
<evidence type="ECO:0000313" key="8">
    <source>
        <dbReference type="EMBL" id="WPJ96931.1"/>
    </source>
</evidence>
<dbReference type="EC" id="3.2.1.51" evidence="3"/>
<evidence type="ECO:0000259" key="7">
    <source>
        <dbReference type="Pfam" id="PF01120"/>
    </source>
</evidence>
<reference evidence="8 9" key="1">
    <citation type="submission" date="2023-11" db="EMBL/GenBank/DDBJ databases">
        <title>Coraliomargarita sp. nov., isolated from marine algae.</title>
        <authorList>
            <person name="Lee J.K."/>
            <person name="Baek J.H."/>
            <person name="Kim J.M."/>
            <person name="Choi D.G."/>
            <person name="Jeon C.O."/>
        </authorList>
    </citation>
    <scope>NUCLEOTIDE SEQUENCE [LARGE SCALE GENOMIC DNA]</scope>
    <source>
        <strain evidence="8 9">J2-16</strain>
    </source>
</reference>
<dbReference type="PANTHER" id="PTHR10030:SF37">
    <property type="entry name" value="ALPHA-L-FUCOSIDASE-RELATED"/>
    <property type="match status" value="1"/>
</dbReference>
<comment type="function">
    <text evidence="1">Alpha-L-fucosidase is responsible for hydrolyzing the alpha-1,6-linked fucose joined to the reducing-end N-acetylglucosamine of the carbohydrate moieties of glycoproteins.</text>
</comment>
<dbReference type="PIRSF" id="PIRSF001092">
    <property type="entry name" value="Alpha-L-fucosidase"/>
    <property type="match status" value="1"/>
</dbReference>
<evidence type="ECO:0000256" key="4">
    <source>
        <dbReference type="ARBA" id="ARBA00022729"/>
    </source>
</evidence>
<accession>A0ABZ0RNE0</accession>
<gene>
    <name evidence="8" type="ORF">SH580_04320</name>
</gene>
<dbReference type="SUPFAM" id="SSF51445">
    <property type="entry name" value="(Trans)glycosidases"/>
    <property type="match status" value="1"/>
</dbReference>
<dbReference type="Gene3D" id="3.20.20.80">
    <property type="entry name" value="Glycosidases"/>
    <property type="match status" value="1"/>
</dbReference>
<keyword evidence="6" id="KW-0326">Glycosidase</keyword>
<evidence type="ECO:0000256" key="2">
    <source>
        <dbReference type="ARBA" id="ARBA00007951"/>
    </source>
</evidence>
<evidence type="ECO:0000313" key="9">
    <source>
        <dbReference type="Proteomes" id="UP001324993"/>
    </source>
</evidence>
<evidence type="ECO:0000256" key="6">
    <source>
        <dbReference type="ARBA" id="ARBA00023295"/>
    </source>
</evidence>
<dbReference type="PRINTS" id="PR00741">
    <property type="entry name" value="GLHYDRLASE29"/>
</dbReference>
<comment type="similarity">
    <text evidence="2">Belongs to the glycosyl hydrolase 29 family.</text>
</comment>
<dbReference type="PANTHER" id="PTHR10030">
    <property type="entry name" value="ALPHA-L-FUCOSIDASE"/>
    <property type="match status" value="1"/>
</dbReference>
<organism evidence="8 9">
    <name type="scientific">Coraliomargarita algicola</name>
    <dbReference type="NCBI Taxonomy" id="3092156"/>
    <lineage>
        <taxon>Bacteria</taxon>
        <taxon>Pseudomonadati</taxon>
        <taxon>Verrucomicrobiota</taxon>
        <taxon>Opitutia</taxon>
        <taxon>Puniceicoccales</taxon>
        <taxon>Coraliomargaritaceae</taxon>
        <taxon>Coraliomargarita</taxon>
    </lineage>
</organism>
<dbReference type="InterPro" id="IPR016286">
    <property type="entry name" value="FUC_metazoa-typ"/>
</dbReference>
<keyword evidence="5" id="KW-0378">Hydrolase</keyword>
<dbReference type="Proteomes" id="UP001324993">
    <property type="component" value="Chromosome"/>
</dbReference>
<dbReference type="InterPro" id="IPR057739">
    <property type="entry name" value="Glyco_hydro_29_N"/>
</dbReference>
<sequence length="430" mass="48617">MTSAPLETEPQTEYAQRLRWFHQARFGMFIHFGLYSLLERGEWVMFRERIPPEDYAPLADQFNPANWDAEKLAQTAVDAGMRYAVFTARHHDGYCLYDSAVTDFTSTKTAAQRDFVAEFVTAFRKAGLKVGIYYSLLDWRFPGYFEPQKYPESAAALVQQTHDQVRELLSNYGKIDMLWYDGGWISHGRRKEIPEAEFWRSVELNAMARELQPEIIINNRAGTQEDLDTPEQHVTASEAGRGWESCMTICHPAGWGYVRHTTDFKSVSELLQNLVKAAAGEGNFLLNVGPQPDGSLRSEETTRLQAMGDWLQRYGEGIYGSQRCDLPNDSLPGGGAGHWTRQGNTAYLFTSRWPGQELVVPLVGTKAKSATVLGTDLQLGIRYECNHRLVLTGLPEQPPHPDVSVIQIEFEDIPSTLLEDDTSAWLKRNA</sequence>
<keyword evidence="9" id="KW-1185">Reference proteome</keyword>
<dbReference type="InterPro" id="IPR017853">
    <property type="entry name" value="GH"/>
</dbReference>